<organism evidence="2 3">
    <name type="scientific">Mauremys mutica</name>
    <name type="common">yellowpond turtle</name>
    <dbReference type="NCBI Taxonomy" id="74926"/>
    <lineage>
        <taxon>Eukaryota</taxon>
        <taxon>Metazoa</taxon>
        <taxon>Chordata</taxon>
        <taxon>Craniata</taxon>
        <taxon>Vertebrata</taxon>
        <taxon>Euteleostomi</taxon>
        <taxon>Archelosauria</taxon>
        <taxon>Testudinata</taxon>
        <taxon>Testudines</taxon>
        <taxon>Cryptodira</taxon>
        <taxon>Durocryptodira</taxon>
        <taxon>Testudinoidea</taxon>
        <taxon>Geoemydidae</taxon>
        <taxon>Geoemydinae</taxon>
        <taxon>Mauremys</taxon>
    </lineage>
</organism>
<gene>
    <name evidence="2" type="ORF">KIL84_005279</name>
</gene>
<sequence>MLIYCKKGTIPKRHRKSRCVKSPHHSHVTCDEGTHQHSTAWPRKSRHKGKPGGQRAACGLQQINANEKEVLIAQVEEEISFRSEEGITGESARCPDKLRR</sequence>
<feature type="compositionally biased region" description="Basic residues" evidence="1">
    <location>
        <begin position="15"/>
        <end position="27"/>
    </location>
</feature>
<evidence type="ECO:0000313" key="3">
    <source>
        <dbReference type="Proteomes" id="UP000827986"/>
    </source>
</evidence>
<comment type="caution">
    <text evidence="2">The sequence shown here is derived from an EMBL/GenBank/DDBJ whole genome shotgun (WGS) entry which is preliminary data.</text>
</comment>
<protein>
    <submittedName>
        <fullName evidence="2">Uncharacterized protein</fullName>
    </submittedName>
</protein>
<dbReference type="Proteomes" id="UP000827986">
    <property type="component" value="Unassembled WGS sequence"/>
</dbReference>
<proteinExistence type="predicted"/>
<evidence type="ECO:0000256" key="1">
    <source>
        <dbReference type="SAM" id="MobiDB-lite"/>
    </source>
</evidence>
<evidence type="ECO:0000313" key="2">
    <source>
        <dbReference type="EMBL" id="KAH1181553.1"/>
    </source>
</evidence>
<dbReference type="AlphaFoldDB" id="A0A9D3XLN1"/>
<feature type="region of interest" description="Disordered" evidence="1">
    <location>
        <begin position="15"/>
        <end position="55"/>
    </location>
</feature>
<name>A0A9D3XLN1_9SAUR</name>
<dbReference type="EMBL" id="JAHDVG010000468">
    <property type="protein sequence ID" value="KAH1181553.1"/>
    <property type="molecule type" value="Genomic_DNA"/>
</dbReference>
<keyword evidence="3" id="KW-1185">Reference proteome</keyword>
<accession>A0A9D3XLN1</accession>
<reference evidence="2" key="1">
    <citation type="submission" date="2021-09" db="EMBL/GenBank/DDBJ databases">
        <title>The genome of Mauremys mutica provides insights into the evolution of semi-aquatic lifestyle.</title>
        <authorList>
            <person name="Gong S."/>
            <person name="Gao Y."/>
        </authorList>
    </citation>
    <scope>NUCLEOTIDE SEQUENCE</scope>
    <source>
        <strain evidence="2">MM-2020</strain>
        <tissue evidence="2">Muscle</tissue>
    </source>
</reference>